<dbReference type="eggNOG" id="arCOG01350">
    <property type="taxonomic scope" value="Archaea"/>
</dbReference>
<dbReference type="AlphaFoldDB" id="B6YT88"/>
<dbReference type="Proteomes" id="UP000002727">
    <property type="component" value="Chromosome"/>
</dbReference>
<evidence type="ECO:0000313" key="2">
    <source>
        <dbReference type="Proteomes" id="UP000002727"/>
    </source>
</evidence>
<name>B6YT88_THEON</name>
<reference evidence="1 2" key="1">
    <citation type="journal article" date="2008" name="J. Bacteriol.">
        <title>The complete genome sequence of Thermococcus onnurineus NA1 reveals a mixed heterotrophic and carboxydotrophic metabolism.</title>
        <authorList>
            <person name="Lee H.S."/>
            <person name="Kang S.G."/>
            <person name="Bae S.S."/>
            <person name="Lim J.K."/>
            <person name="Cho Y."/>
            <person name="Kim Y.J."/>
            <person name="Jeon J.H."/>
            <person name="Cha S.S."/>
            <person name="Kwon K.K."/>
            <person name="Kim H.T."/>
            <person name="Park C.J."/>
            <person name="Lee H.W."/>
            <person name="Kim S.I."/>
            <person name="Chun J."/>
            <person name="Colwell R.R."/>
            <person name="Kim S.J."/>
            <person name="Lee J.H."/>
        </authorList>
    </citation>
    <scope>NUCLEOTIDE SEQUENCE [LARGE SCALE GENOMIC DNA]</scope>
    <source>
        <strain evidence="1 2">NA1</strain>
    </source>
</reference>
<dbReference type="PANTHER" id="PTHR40697">
    <property type="entry name" value="ACETOIN CATABOLISM PROTEIN X"/>
    <property type="match status" value="1"/>
</dbReference>
<gene>
    <name evidence="1" type="ordered locus">TON_0290</name>
</gene>
<dbReference type="GO" id="GO:0006741">
    <property type="term" value="P:NADP+ biosynthetic process"/>
    <property type="evidence" value="ECO:0007669"/>
    <property type="project" value="InterPro"/>
</dbReference>
<dbReference type="InterPro" id="IPR016064">
    <property type="entry name" value="NAD/diacylglycerol_kinase_sf"/>
</dbReference>
<dbReference type="Pfam" id="PF20143">
    <property type="entry name" value="NAD_kinase_C"/>
    <property type="match status" value="1"/>
</dbReference>
<dbReference type="RefSeq" id="WP_012571248.1">
    <property type="nucleotide sequence ID" value="NC_011529.1"/>
</dbReference>
<dbReference type="PATRIC" id="fig|523850.10.peg.292"/>
<dbReference type="EMBL" id="CP000855">
    <property type="protein sequence ID" value="ACJ15775.1"/>
    <property type="molecule type" value="Genomic_DNA"/>
</dbReference>
<dbReference type="GeneID" id="7017952"/>
<dbReference type="InterPro" id="IPR011386">
    <property type="entry name" value="Put_ATP-NAD_kin"/>
</dbReference>
<dbReference type="PANTHER" id="PTHR40697:SF2">
    <property type="entry name" value="ATP-NAD KINASE-RELATED"/>
    <property type="match status" value="1"/>
</dbReference>
<dbReference type="Gene3D" id="3.40.50.10330">
    <property type="entry name" value="Probable inorganic polyphosphate/atp-NAD kinase, domain 1"/>
    <property type="match status" value="1"/>
</dbReference>
<dbReference type="InterPro" id="IPR039065">
    <property type="entry name" value="AcoX-like"/>
</dbReference>
<dbReference type="Pfam" id="PF01513">
    <property type="entry name" value="NAD_kinase"/>
    <property type="match status" value="1"/>
</dbReference>
<dbReference type="STRING" id="523850.TON_0290"/>
<sequence length="378" mass="41840">MKVGLIINPIAGMGGRVALKGTDGVVEEAIKRGARPVASDLVRLFLRELSHYEEARSIEFLTGPNGLGEDVLREFNFPFEVIQHREISPREILGVKIPDTSSEDTRELAKRMLGKAELIIFAGGDGTARDVHSAVDEKVPILGIPTGVKMYSGVFATSPEDAARVLVEWLRGRAKLVEREVNDIDENAYRHDEVKARLYGRALVPYVETLVQGSKEATPLDEEEELEAIAEALAEEILESDGIYFLGAGSTVKRIKEKLGIEGTLLGVDVVQVKDGEAELLVKDATEKDLLEFADRNPRIVVTVIGGLGFLFGRGNQQFSPEVLRRIPKENIIVVATPSKIEKGTIRVYTGDKEVDEKLRGYIRVRVSPWMERMVRVI</sequence>
<dbReference type="HOGENOM" id="CLU_064691_0_0_2"/>
<dbReference type="GO" id="GO:0003951">
    <property type="term" value="F:NAD+ kinase activity"/>
    <property type="evidence" value="ECO:0007669"/>
    <property type="project" value="InterPro"/>
</dbReference>
<dbReference type="InterPro" id="IPR017438">
    <property type="entry name" value="ATP-NAD_kinase_N"/>
</dbReference>
<dbReference type="KEGG" id="ton:TON_0290"/>
<keyword evidence="1" id="KW-0418">Kinase</keyword>
<evidence type="ECO:0000313" key="1">
    <source>
        <dbReference type="EMBL" id="ACJ15775.1"/>
    </source>
</evidence>
<dbReference type="SUPFAM" id="SSF111331">
    <property type="entry name" value="NAD kinase/diacylglycerol kinase-like"/>
    <property type="match status" value="1"/>
</dbReference>
<dbReference type="OrthoDB" id="56451at2157"/>
<organism evidence="1 2">
    <name type="scientific">Thermococcus onnurineus (strain NA1)</name>
    <dbReference type="NCBI Taxonomy" id="523850"/>
    <lineage>
        <taxon>Archaea</taxon>
        <taxon>Methanobacteriati</taxon>
        <taxon>Methanobacteriota</taxon>
        <taxon>Thermococci</taxon>
        <taxon>Thermococcales</taxon>
        <taxon>Thermococcaceae</taxon>
        <taxon>Thermococcus</taxon>
    </lineage>
</organism>
<keyword evidence="1" id="KW-0808">Transferase</keyword>
<dbReference type="PIRSF" id="PIRSF016907">
    <property type="entry name" value="Kin_ATP-NAD"/>
    <property type="match status" value="1"/>
</dbReference>
<proteinExistence type="predicted"/>
<protein>
    <submittedName>
        <fullName evidence="1">Hypothetical ATP-NAD kinase</fullName>
    </submittedName>
</protein>
<keyword evidence="2" id="KW-1185">Reference proteome</keyword>
<dbReference type="InterPro" id="IPR002504">
    <property type="entry name" value="NADK"/>
</dbReference>
<accession>B6YT88</accession>